<keyword evidence="1" id="KW-1133">Transmembrane helix</keyword>
<proteinExistence type="predicted"/>
<dbReference type="InterPro" id="IPR048389">
    <property type="entry name" value="YciQ-like_C"/>
</dbReference>
<protein>
    <recommendedName>
        <fullName evidence="6">DUF2207 domain-containing protein</fullName>
    </recommendedName>
</protein>
<keyword evidence="1" id="KW-0472">Membrane</keyword>
<sequence length="674" mass="75078">MLANKVKQLIIILGLVATIFFLPQSVQAQDRSYVYDSIDVQLDVNKDSSVVVTEKITQRFDGVFRGVFREITLSDSVALGKCRVNPSLQCGGFSFMELLGVYDNNNQLISPNKYTTETITKSGEQRLKITWVFSDSGKDFDNELFSYTIKYKVYGSLGYFTDYDMLYWDAIFPDREVIVENASVRITFPEDISYSQDNLRIPDRGYNYTASYNDSNNQLIIETQRISPFEDFTVMLRFPKGIIDEYATLQLDINPKPDFITINGTTLNEPSSEVSGIIPGQTNVLIGASGYQDFETSFPLQASETKLITASLQPSLATILFFASLVICNLLGLILLPLILLLIYREYRTKGRDVGRSPVVVPEYSPPDKIRPYLLGSLKDESVDTVDISSTIIDVAYRGYIKIREFDSVSILGIKITAREYEFLKLKDFTDLTPVEQKILTAIFDGKDRVTTSDLKNRFYSKIPGINDAIYAEMVNRTYFPKRPDKVRSKYRTIGITMAVFGSILASVLVFLPFAVTTAFTLVITGIVLIVVSGSMPAKTKLGSKIFDKVLGFKMYMETAERFRVQDLTPETFEKYLPYAMVFGIENQWAERFKDIYTEAPEWFEASSQERMLNTIYLVNSLSNFSRVTNTSLTSTPASSSSGSGWSGGGWSGGGGFSGGFSGGGGGGGGGGAF</sequence>
<organism evidence="4 5">
    <name type="scientific">candidate division WS6 bacterium OLB21</name>
    <dbReference type="NCBI Taxonomy" id="1617427"/>
    <lineage>
        <taxon>Bacteria</taxon>
        <taxon>Candidatus Dojkabacteria</taxon>
    </lineage>
</organism>
<evidence type="ECO:0000313" key="4">
    <source>
        <dbReference type="EMBL" id="KXK08393.1"/>
    </source>
</evidence>
<dbReference type="Pfam" id="PF20990">
    <property type="entry name" value="DUF2207_C"/>
    <property type="match status" value="1"/>
</dbReference>
<comment type="caution">
    <text evidence="4">The sequence shown here is derived from an EMBL/GenBank/DDBJ whole genome shotgun (WGS) entry which is preliminary data.</text>
</comment>
<evidence type="ECO:0000313" key="5">
    <source>
        <dbReference type="Proteomes" id="UP000070449"/>
    </source>
</evidence>
<evidence type="ECO:0000259" key="2">
    <source>
        <dbReference type="Pfam" id="PF09972"/>
    </source>
</evidence>
<dbReference type="AlphaFoldDB" id="A0A136KGG2"/>
<dbReference type="STRING" id="1617427.UZ20_WS6002000922"/>
<dbReference type="Proteomes" id="UP000070449">
    <property type="component" value="Unassembled WGS sequence"/>
</dbReference>
<evidence type="ECO:0000259" key="3">
    <source>
        <dbReference type="Pfam" id="PF20990"/>
    </source>
</evidence>
<reference evidence="4 5" key="1">
    <citation type="submission" date="2015-02" db="EMBL/GenBank/DDBJ databases">
        <title>Improved understanding of the partial-nitritation anammox process through 23 genomes representing the majority of the microbial community.</title>
        <authorList>
            <person name="Speth D.R."/>
            <person name="In T Zandt M."/>
            <person name="Guerrero Cruz S."/>
            <person name="Jetten M.S."/>
            <person name="Dutilh B.E."/>
        </authorList>
    </citation>
    <scope>NUCLEOTIDE SEQUENCE [LARGE SCALE GENOMIC DNA]</scope>
    <source>
        <strain evidence="4">OLB21</strain>
    </source>
</reference>
<evidence type="ECO:0008006" key="6">
    <source>
        <dbReference type="Google" id="ProtNLM"/>
    </source>
</evidence>
<gene>
    <name evidence="4" type="ORF">UZ20_WS6002000922</name>
</gene>
<feature type="transmembrane region" description="Helical" evidence="1">
    <location>
        <begin position="319"/>
        <end position="344"/>
    </location>
</feature>
<keyword evidence="1" id="KW-0812">Transmembrane</keyword>
<dbReference type="EMBL" id="JYPD01000025">
    <property type="protein sequence ID" value="KXK08393.1"/>
    <property type="molecule type" value="Genomic_DNA"/>
</dbReference>
<accession>A0A136KGG2</accession>
<evidence type="ECO:0000256" key="1">
    <source>
        <dbReference type="SAM" id="Phobius"/>
    </source>
</evidence>
<dbReference type="InterPro" id="IPR018702">
    <property type="entry name" value="DUF2207"/>
</dbReference>
<feature type="domain" description="Predicted membrane protein YciQ-like C-terminal" evidence="3">
    <location>
        <begin position="362"/>
        <end position="593"/>
    </location>
</feature>
<feature type="domain" description="DUF2207" evidence="2">
    <location>
        <begin position="37"/>
        <end position="235"/>
    </location>
</feature>
<feature type="transmembrane region" description="Helical" evidence="1">
    <location>
        <begin position="518"/>
        <end position="536"/>
    </location>
</feature>
<feature type="transmembrane region" description="Helical" evidence="1">
    <location>
        <begin position="491"/>
        <end position="512"/>
    </location>
</feature>
<dbReference type="Pfam" id="PF09972">
    <property type="entry name" value="DUF2207"/>
    <property type="match status" value="1"/>
</dbReference>
<name>A0A136KGG2_9BACT</name>